<comment type="caution">
    <text evidence="1">The sequence shown here is derived from an EMBL/GenBank/DDBJ whole genome shotgun (WGS) entry which is preliminary data.</text>
</comment>
<dbReference type="Proteomes" id="UP000076567">
    <property type="component" value="Unassembled WGS sequence"/>
</dbReference>
<dbReference type="OrthoDB" id="2436339at2"/>
<keyword evidence="2" id="KW-1185">Reference proteome</keyword>
<dbReference type="AlphaFoldDB" id="A0A163SHG7"/>
<accession>A0A163SHG7</accession>
<dbReference type="EMBL" id="LRFC01000001">
    <property type="protein sequence ID" value="KZE69099.1"/>
    <property type="molecule type" value="Genomic_DNA"/>
</dbReference>
<evidence type="ECO:0000313" key="1">
    <source>
        <dbReference type="EMBL" id="KZE69099.1"/>
    </source>
</evidence>
<sequence>MENDCEREVWNNRYEEEVDQFIKAGPDHSDLPQHLAYADALGLSLDQLNHQFDRDLYEKNVMWLKLKPKLEKKYGAISNHALVEKYEAEIQRDR</sequence>
<name>A0A163SHG7_9BACL</name>
<protein>
    <submittedName>
        <fullName evidence="1">Uncharacterized protein</fullName>
    </submittedName>
</protein>
<evidence type="ECO:0000313" key="2">
    <source>
        <dbReference type="Proteomes" id="UP000076567"/>
    </source>
</evidence>
<gene>
    <name evidence="1" type="ORF">AWM68_02205</name>
</gene>
<organism evidence="1 2">
    <name type="scientific">Fictibacillus phosphorivorans</name>
    <dbReference type="NCBI Taxonomy" id="1221500"/>
    <lineage>
        <taxon>Bacteria</taxon>
        <taxon>Bacillati</taxon>
        <taxon>Bacillota</taxon>
        <taxon>Bacilli</taxon>
        <taxon>Bacillales</taxon>
        <taxon>Fictibacillaceae</taxon>
        <taxon>Fictibacillus</taxon>
    </lineage>
</organism>
<proteinExistence type="predicted"/>
<reference evidence="2" key="1">
    <citation type="submission" date="2016-01" db="EMBL/GenBank/DDBJ databases">
        <title>Draft genome of Chromobacterium sp. F49.</title>
        <authorList>
            <person name="Hong K.W."/>
        </authorList>
    </citation>
    <scope>NUCLEOTIDE SEQUENCE [LARGE SCALE GENOMIC DNA]</scope>
    <source>
        <strain evidence="2">P7IIIA</strain>
    </source>
</reference>
<dbReference type="RefSeq" id="WP_066236446.1">
    <property type="nucleotide sequence ID" value="NZ_LRFC01000001.1"/>
</dbReference>